<accession>A0ABN9VJS3</accession>
<dbReference type="EMBL" id="CAUYUJ010017282">
    <property type="protein sequence ID" value="CAK0873448.1"/>
    <property type="molecule type" value="Genomic_DNA"/>
</dbReference>
<comment type="caution">
    <text evidence="2">The sequence shown here is derived from an EMBL/GenBank/DDBJ whole genome shotgun (WGS) entry which is preliminary data.</text>
</comment>
<organism evidence="2 3">
    <name type="scientific">Prorocentrum cordatum</name>
    <dbReference type="NCBI Taxonomy" id="2364126"/>
    <lineage>
        <taxon>Eukaryota</taxon>
        <taxon>Sar</taxon>
        <taxon>Alveolata</taxon>
        <taxon>Dinophyceae</taxon>
        <taxon>Prorocentrales</taxon>
        <taxon>Prorocentraceae</taxon>
        <taxon>Prorocentrum</taxon>
    </lineage>
</organism>
<keyword evidence="3" id="KW-1185">Reference proteome</keyword>
<evidence type="ECO:0000313" key="2">
    <source>
        <dbReference type="EMBL" id="CAK0873448.1"/>
    </source>
</evidence>
<name>A0ABN9VJS3_9DINO</name>
<evidence type="ECO:0000313" key="3">
    <source>
        <dbReference type="Proteomes" id="UP001189429"/>
    </source>
</evidence>
<dbReference type="Proteomes" id="UP001189429">
    <property type="component" value="Unassembled WGS sequence"/>
</dbReference>
<gene>
    <name evidence="2" type="ORF">PCOR1329_LOCUS58657</name>
</gene>
<proteinExistence type="predicted"/>
<evidence type="ECO:0000256" key="1">
    <source>
        <dbReference type="SAM" id="MobiDB-lite"/>
    </source>
</evidence>
<feature type="region of interest" description="Disordered" evidence="1">
    <location>
        <begin position="86"/>
        <end position="111"/>
    </location>
</feature>
<reference evidence="2" key="1">
    <citation type="submission" date="2023-10" db="EMBL/GenBank/DDBJ databases">
        <authorList>
            <person name="Chen Y."/>
            <person name="Shah S."/>
            <person name="Dougan E. K."/>
            <person name="Thang M."/>
            <person name="Chan C."/>
        </authorList>
    </citation>
    <scope>NUCLEOTIDE SEQUENCE [LARGE SCALE GENOMIC DNA]</scope>
</reference>
<protein>
    <submittedName>
        <fullName evidence="2">Uncharacterized protein</fullName>
    </submittedName>
</protein>
<sequence length="111" mass="11779">MTDGAGDILAVAEFRSSTVFSSLASAFCAPVRSTSGPAPMMSASTSPLLKTKRGDLLLHVSEPHVVRLKLLIHITVHSMHIQGPNSKHISMRMNAGSPHPASQEADPTSHQ</sequence>